<protein>
    <submittedName>
        <fullName evidence="1">Uncharacterized protein</fullName>
    </submittedName>
</protein>
<reference evidence="1" key="1">
    <citation type="journal article" date="2015" name="Nature">
        <title>Complex archaea that bridge the gap between prokaryotes and eukaryotes.</title>
        <authorList>
            <person name="Spang A."/>
            <person name="Saw J.H."/>
            <person name="Jorgensen S.L."/>
            <person name="Zaremba-Niedzwiedzka K."/>
            <person name="Martijn J."/>
            <person name="Lind A.E."/>
            <person name="van Eijk R."/>
            <person name="Schleper C."/>
            <person name="Guy L."/>
            <person name="Ettema T.J."/>
        </authorList>
    </citation>
    <scope>NUCLEOTIDE SEQUENCE</scope>
</reference>
<dbReference type="EMBL" id="LAZR01030348">
    <property type="protein sequence ID" value="KKL56874.1"/>
    <property type="molecule type" value="Genomic_DNA"/>
</dbReference>
<dbReference type="AlphaFoldDB" id="A0A0F9D5M6"/>
<gene>
    <name evidence="1" type="ORF">LCGC14_2241030</name>
</gene>
<proteinExistence type="predicted"/>
<accession>A0A0F9D5M6</accession>
<organism evidence="1">
    <name type="scientific">marine sediment metagenome</name>
    <dbReference type="NCBI Taxonomy" id="412755"/>
    <lineage>
        <taxon>unclassified sequences</taxon>
        <taxon>metagenomes</taxon>
        <taxon>ecological metagenomes</taxon>
    </lineage>
</organism>
<comment type="caution">
    <text evidence="1">The sequence shown here is derived from an EMBL/GenBank/DDBJ whole genome shotgun (WGS) entry which is preliminary data.</text>
</comment>
<evidence type="ECO:0000313" key="1">
    <source>
        <dbReference type="EMBL" id="KKL56874.1"/>
    </source>
</evidence>
<name>A0A0F9D5M6_9ZZZZ</name>
<sequence length="212" mass="24145">MTSAPNRFITNLKSFNRKERYFLVGWTLGNREFRLGPEFRAGLSSVLNLNIPRDAFVAMDYHLDWIYASAFLAATGDTNTVHPNKDGLVSGSQEDMDLVVAFSAGETAHLIMVEAKGVTGWTNKQATSKARRLEAIFGKRGDTWPHIRPHFVIVSPREPEELDCSSWPGWMKRDDGRPYWIRMELPRGLLRVTRCEKSGKARQEGQYWKVVA</sequence>